<dbReference type="EMBL" id="EF547253">
    <property type="protein sequence ID" value="ABS81539.1"/>
    <property type="molecule type" value="Genomic_DNA"/>
</dbReference>
<organism evidence="2">
    <name type="scientific">Alcaligenes sp. NyZ215</name>
    <dbReference type="NCBI Taxonomy" id="441452"/>
    <lineage>
        <taxon>Bacteria</taxon>
        <taxon>Pseudomonadati</taxon>
        <taxon>Pseudomonadota</taxon>
        <taxon>Betaproteobacteria</taxon>
        <taxon>Burkholderiales</taxon>
        <taxon>Alcaligenaceae</taxon>
        <taxon>Alcaligenes</taxon>
    </lineage>
</organism>
<sequence>MSSRHPQIAQREQRQQLRGVFRQPPIPHLRVAELPFDHPKRVLHLGPRAGLGVFIGVLQGLHRLAQLLAQARAQRNMPLHIAPLVFFALAHTLIARITQDQFFLPVQQPIDLRHIRHVGRRTHHRMHQARMQIDPDVRLHAEEVVIAFLGLVHLGVPRALGVLRRAGRIDDRRVHNRSPAHHQPIVLQQQVHAFEHFFGNVVLLKQVTKVQDRRLVRRTTTGQLSELAHRKTVVQRLFHRWVAQVEPLLHEVNPQHRLNGIRLATHLAFLRVVLGNLTGQVIPRHRAIHLVQELLTACLLALTGKFRFRKTQLAHDEQTREGVTDEVYRWAGELFRPSLKT</sequence>
<evidence type="ECO:0000313" key="2">
    <source>
        <dbReference type="EMBL" id="ABS81539.1"/>
    </source>
</evidence>
<accession>A7KS59</accession>
<dbReference type="AlphaFoldDB" id="A7KS59"/>
<proteinExistence type="predicted"/>
<protein>
    <recommendedName>
        <fullName evidence="1">CRIB domain-containing protein</fullName>
    </recommendedName>
</protein>
<dbReference type="PROSITE" id="PS50108">
    <property type="entry name" value="CRIB"/>
    <property type="match status" value="1"/>
</dbReference>
<feature type="domain" description="CRIB" evidence="1">
    <location>
        <begin position="106"/>
        <end position="119"/>
    </location>
</feature>
<reference evidence="2" key="1">
    <citation type="journal article" date="2007" name="J. Bacteriol.">
        <title>Molecular characterization of a novel ortho-nitrophenol catabolic gene cluster in Alcaligenes sp. strain NyZ215.</title>
        <authorList>
            <person name="Xiao Y."/>
            <person name="Zhang J.J."/>
            <person name="Liu H."/>
            <person name="Zhou N.Y."/>
        </authorList>
    </citation>
    <scope>NUCLEOTIDE SEQUENCE</scope>
    <source>
        <strain evidence="2">NyZ215</strain>
    </source>
</reference>
<evidence type="ECO:0000259" key="1">
    <source>
        <dbReference type="PROSITE" id="PS50108"/>
    </source>
</evidence>
<dbReference type="InterPro" id="IPR000095">
    <property type="entry name" value="CRIB_dom"/>
</dbReference>
<name>A7KS59_9BURK</name>